<dbReference type="OrthoDB" id="5104731at2759"/>
<dbReference type="STRING" id="2656787.A0A370TPP1"/>
<dbReference type="Proteomes" id="UP000254866">
    <property type="component" value="Unassembled WGS sequence"/>
</dbReference>
<comment type="caution">
    <text evidence="1">The sequence shown here is derived from an EMBL/GenBank/DDBJ whole genome shotgun (WGS) entry which is preliminary data.</text>
</comment>
<accession>A0A370TPP1</accession>
<organism evidence="1 2">
    <name type="scientific">Venustampulla echinocandica</name>
    <dbReference type="NCBI Taxonomy" id="2656787"/>
    <lineage>
        <taxon>Eukaryota</taxon>
        <taxon>Fungi</taxon>
        <taxon>Dikarya</taxon>
        <taxon>Ascomycota</taxon>
        <taxon>Pezizomycotina</taxon>
        <taxon>Leotiomycetes</taxon>
        <taxon>Helotiales</taxon>
        <taxon>Pleuroascaceae</taxon>
        <taxon>Venustampulla</taxon>
    </lineage>
</organism>
<protein>
    <submittedName>
        <fullName evidence="1">Uncharacterized protein</fullName>
    </submittedName>
</protein>
<sequence>MDDPLVTDDPIASQTATLRRHIGLEEREGMLKPVPRRGRRPLFVVECTPYAPCPANCKLATCDEPINFGVSPVCLKEWPLHVSGAARADADFLDRILPVTRLTWGLRKISPMSMMDGNYLCSAGVERLVLEWKYQRGRWIDESDGKEVESLEATDPDLYVITHKAGSSSFKVSGPPPGVNPGEYRLSITALAPYESDGPEDTEEWNLFDDFLSNDKESLNDPHDLSKMLTRWENYMKFAFLKDDNLSEGAKELREEMGEKAIRAIKRLSITPMPSLRVD</sequence>
<gene>
    <name evidence="1" type="ORF">BP5553_04915</name>
</gene>
<proteinExistence type="predicted"/>
<dbReference type="AlphaFoldDB" id="A0A370TPP1"/>
<keyword evidence="2" id="KW-1185">Reference proteome</keyword>
<name>A0A370TPP1_9HELO</name>
<evidence type="ECO:0000313" key="2">
    <source>
        <dbReference type="Proteomes" id="UP000254866"/>
    </source>
</evidence>
<dbReference type="EMBL" id="NPIC01000003">
    <property type="protein sequence ID" value="RDL37482.1"/>
    <property type="molecule type" value="Genomic_DNA"/>
</dbReference>
<dbReference type="GeneID" id="43597764"/>
<evidence type="ECO:0000313" key="1">
    <source>
        <dbReference type="EMBL" id="RDL37482.1"/>
    </source>
</evidence>
<dbReference type="RefSeq" id="XP_031870138.1">
    <property type="nucleotide sequence ID" value="XM_032013538.1"/>
</dbReference>
<reference evidence="1 2" key="1">
    <citation type="journal article" date="2018" name="IMA Fungus">
        <title>IMA Genome-F 9: Draft genome sequence of Annulohypoxylon stygium, Aspergillus mulundensis, Berkeleyomyces basicola (syn. Thielaviopsis basicola), Ceratocystis smalleyi, two Cercospora beticola strains, Coleophoma cylindrospora, Fusarium fracticaudum, Phialophora cf. hyalina, and Morchella septimelata.</title>
        <authorList>
            <person name="Wingfield B.D."/>
            <person name="Bills G.F."/>
            <person name="Dong Y."/>
            <person name="Huang W."/>
            <person name="Nel W.J."/>
            <person name="Swalarsk-Parry B.S."/>
            <person name="Vaghefi N."/>
            <person name="Wilken P.M."/>
            <person name="An Z."/>
            <person name="de Beer Z.W."/>
            <person name="De Vos L."/>
            <person name="Chen L."/>
            <person name="Duong T.A."/>
            <person name="Gao Y."/>
            <person name="Hammerbacher A."/>
            <person name="Kikkert J.R."/>
            <person name="Li Y."/>
            <person name="Li H."/>
            <person name="Li K."/>
            <person name="Li Q."/>
            <person name="Liu X."/>
            <person name="Ma X."/>
            <person name="Naidoo K."/>
            <person name="Pethybridge S.J."/>
            <person name="Sun J."/>
            <person name="Steenkamp E.T."/>
            <person name="van der Nest M.A."/>
            <person name="van Wyk S."/>
            <person name="Wingfield M.J."/>
            <person name="Xiong C."/>
            <person name="Yue Q."/>
            <person name="Zhang X."/>
        </authorList>
    </citation>
    <scope>NUCLEOTIDE SEQUENCE [LARGE SCALE GENOMIC DNA]</scope>
    <source>
        <strain evidence="1 2">BP 5553</strain>
    </source>
</reference>